<reference evidence="3" key="1">
    <citation type="submission" date="2017-05" db="EMBL/GenBank/DDBJ databases">
        <authorList>
            <person name="Song R."/>
            <person name="Chenine A.L."/>
            <person name="Ruprecht R.M."/>
        </authorList>
    </citation>
    <scope>NUCLEOTIDE SEQUENCE [LARGE SCALE GENOMIC DNA]</scope>
</reference>
<feature type="compositionally biased region" description="Acidic residues" evidence="1">
    <location>
        <begin position="68"/>
        <end position="79"/>
    </location>
</feature>
<organism evidence="2 3">
    <name type="scientific">Zymoseptoria tritici ST99CH_1E4</name>
    <dbReference type="NCBI Taxonomy" id="1276532"/>
    <lineage>
        <taxon>Eukaryota</taxon>
        <taxon>Fungi</taxon>
        <taxon>Dikarya</taxon>
        <taxon>Ascomycota</taxon>
        <taxon>Pezizomycotina</taxon>
        <taxon>Dothideomycetes</taxon>
        <taxon>Dothideomycetidae</taxon>
        <taxon>Mycosphaerellales</taxon>
        <taxon>Mycosphaerellaceae</taxon>
        <taxon>Zymoseptoria</taxon>
    </lineage>
</organism>
<name>A0A2H1H8Z9_ZYMTR</name>
<feature type="region of interest" description="Disordered" evidence="1">
    <location>
        <begin position="52"/>
        <end position="86"/>
    </location>
</feature>
<feature type="compositionally biased region" description="Polar residues" evidence="1">
    <location>
        <begin position="53"/>
        <end position="63"/>
    </location>
</feature>
<evidence type="ECO:0000313" key="3">
    <source>
        <dbReference type="Proteomes" id="UP000245764"/>
    </source>
</evidence>
<gene>
    <name evidence="2" type="ORF">ZT1E4_G11620</name>
</gene>
<dbReference type="Proteomes" id="UP000245764">
    <property type="component" value="Chromosome 15"/>
</dbReference>
<dbReference type="AlphaFoldDB" id="A0A2H1H8Z9"/>
<proteinExistence type="predicted"/>
<evidence type="ECO:0000256" key="1">
    <source>
        <dbReference type="SAM" id="MobiDB-lite"/>
    </source>
</evidence>
<sequence length="202" mass="21921">MAHVSRQINGDGLHEVEWKVIWEPVKFFSRDLGAAVRAELVALTGRVKVVEEQAQSQVESTAGSVGGEDAEDENIEDNENNTGLLASPSVCRRLSSSSSSVSLLLTSSRLVHELAPGPRAHALVHELTPCTYSHRGEPPAAYAEMNHTGKGEDFRVSSSTGRKTPSWPNFTLIDGINKLSPAQDANQPSIQIPESIYSQYDL</sequence>
<dbReference type="EMBL" id="LT854267">
    <property type="protein sequence ID" value="SMR62306.1"/>
    <property type="molecule type" value="Genomic_DNA"/>
</dbReference>
<accession>A0A2H1H8Z9</accession>
<evidence type="ECO:0000313" key="2">
    <source>
        <dbReference type="EMBL" id="SMR62306.1"/>
    </source>
</evidence>
<protein>
    <submittedName>
        <fullName evidence="2">Uncharacterized protein</fullName>
    </submittedName>
</protein>